<organism evidence="2 3">
    <name type="scientific">[Emmonsia] crescens</name>
    <dbReference type="NCBI Taxonomy" id="73230"/>
    <lineage>
        <taxon>Eukaryota</taxon>
        <taxon>Fungi</taxon>
        <taxon>Dikarya</taxon>
        <taxon>Ascomycota</taxon>
        <taxon>Pezizomycotina</taxon>
        <taxon>Eurotiomycetes</taxon>
        <taxon>Eurotiomycetidae</taxon>
        <taxon>Onygenales</taxon>
        <taxon>Ajellomycetaceae</taxon>
        <taxon>Emergomyces</taxon>
    </lineage>
</organism>
<gene>
    <name evidence="2" type="ORF">GX50_05721</name>
</gene>
<reference evidence="2 3" key="1">
    <citation type="submission" date="2017-10" db="EMBL/GenBank/DDBJ databases">
        <title>Comparative genomics in systemic dimorphic fungi from Ajellomycetaceae.</title>
        <authorList>
            <person name="Munoz J.F."/>
            <person name="Mcewen J.G."/>
            <person name="Clay O.K."/>
            <person name="Cuomo C.A."/>
        </authorList>
    </citation>
    <scope>NUCLEOTIDE SEQUENCE [LARGE SCALE GENOMIC DNA]</scope>
    <source>
        <strain evidence="2 3">UAMH4076</strain>
    </source>
</reference>
<name>A0A2B7ZE60_9EURO</name>
<feature type="transmembrane region" description="Helical" evidence="1">
    <location>
        <begin position="178"/>
        <end position="200"/>
    </location>
</feature>
<keyword evidence="1" id="KW-1133">Transmembrane helix</keyword>
<comment type="caution">
    <text evidence="2">The sequence shown here is derived from an EMBL/GenBank/DDBJ whole genome shotgun (WGS) entry which is preliminary data.</text>
</comment>
<keyword evidence="1" id="KW-0472">Membrane</keyword>
<protein>
    <recommendedName>
        <fullName evidence="4">F-box domain-containing protein</fullName>
    </recommendedName>
</protein>
<evidence type="ECO:0008006" key="4">
    <source>
        <dbReference type="Google" id="ProtNLM"/>
    </source>
</evidence>
<evidence type="ECO:0000313" key="2">
    <source>
        <dbReference type="EMBL" id="PGH31479.1"/>
    </source>
</evidence>
<dbReference type="Proteomes" id="UP000226031">
    <property type="component" value="Unassembled WGS sequence"/>
</dbReference>
<evidence type="ECO:0000256" key="1">
    <source>
        <dbReference type="SAM" id="Phobius"/>
    </source>
</evidence>
<accession>A0A2B7ZE60</accession>
<evidence type="ECO:0000313" key="3">
    <source>
        <dbReference type="Proteomes" id="UP000226031"/>
    </source>
</evidence>
<sequence>MGLLEYEGAFVFGTGLPSGVFRFAGHTVLGVYMSSASTAYNYVKNHAAIVQQPPFHPNTLYLSHLASKWSTIGFWWNFAMWIPTLAAPSLVVTIIGLFDVTLMVYFGIVTVRQGAYIPNSTGPCRTADTWQVPMNGNGSYFRILETLNTYPDKPETHIPSDKICKDFVSQWRLGVGSLVIYILVSFFNVIIGLIVSIRGIRSHMPPEGRRKEPYIFTALKVLLLIPYCICYGLIILSRLSIYTLPYSTQSRIRFGLRYINKASQVVYVPIQELLQKTPISLTFFKRRRSPPEHKEVQVETKSESAPLARFLHIDVLTLVAQHLHYQDLLNLSLASKEMRRTLFPDGHFGNGARILRIYACDSDTKAGCFSCGEIRRFTRQQLDIYHEETCKPFCSPCYYNKISTPPEHYGSHCNRKATLPAYVHGIRGHFGRSTVENDRLLCGLCNSLSSNECLAQRYEQEQIKMKRKLKHREYRDDFTCNNCSKALPSWGPRWWVCLGCKGECTDPLHPPWGFKPSQQRDIAGIAGFALLEV</sequence>
<feature type="transmembrane region" description="Helical" evidence="1">
    <location>
        <begin position="74"/>
        <end position="98"/>
    </location>
</feature>
<keyword evidence="1" id="KW-0812">Transmembrane</keyword>
<keyword evidence="3" id="KW-1185">Reference proteome</keyword>
<dbReference type="AlphaFoldDB" id="A0A2B7ZE60"/>
<feature type="transmembrane region" description="Helical" evidence="1">
    <location>
        <begin position="221"/>
        <end position="244"/>
    </location>
</feature>
<proteinExistence type="predicted"/>
<dbReference type="VEuPathDB" id="FungiDB:EMCG_03319"/>
<dbReference type="EMBL" id="PDND01000126">
    <property type="protein sequence ID" value="PGH31479.1"/>
    <property type="molecule type" value="Genomic_DNA"/>
</dbReference>